<sequence length="154" mass="17216">MYGTTDLCDPPNQEDMLGGRRLKPSTSAPLRKRRVSMPAYLPVYKSAVASREDKLQSIGEGVEFHPEEQQDDPSLPRFRRFSIIVPPTTTTSTGRPEPQRSRRASVSENSRLLRGSAKDTERASALQPILFVVVLVVAVVLVSTACSRLFRRLY</sequence>
<dbReference type="AlphaFoldDB" id="A0A6P4ZSA1"/>
<feature type="region of interest" description="Disordered" evidence="1">
    <location>
        <begin position="58"/>
        <end position="118"/>
    </location>
</feature>
<gene>
    <name evidence="4" type="primary">LOC109477189</name>
</gene>
<evidence type="ECO:0000313" key="4">
    <source>
        <dbReference type="RefSeq" id="XP_019633817.1"/>
    </source>
</evidence>
<organism evidence="3 4">
    <name type="scientific">Branchiostoma belcheri</name>
    <name type="common">Amphioxus</name>
    <dbReference type="NCBI Taxonomy" id="7741"/>
    <lineage>
        <taxon>Eukaryota</taxon>
        <taxon>Metazoa</taxon>
        <taxon>Chordata</taxon>
        <taxon>Cephalochordata</taxon>
        <taxon>Leptocardii</taxon>
        <taxon>Amphioxiformes</taxon>
        <taxon>Branchiostomatidae</taxon>
        <taxon>Branchiostoma</taxon>
    </lineage>
</organism>
<protein>
    <submittedName>
        <fullName evidence="4">Uncharacterized protein LOC109477189</fullName>
    </submittedName>
</protein>
<feature type="transmembrane region" description="Helical" evidence="2">
    <location>
        <begin position="129"/>
        <end position="150"/>
    </location>
</feature>
<evidence type="ECO:0000256" key="1">
    <source>
        <dbReference type="SAM" id="MobiDB-lite"/>
    </source>
</evidence>
<dbReference type="KEGG" id="bbel:109477189"/>
<reference evidence="4" key="1">
    <citation type="submission" date="2025-08" db="UniProtKB">
        <authorList>
            <consortium name="RefSeq"/>
        </authorList>
    </citation>
    <scope>IDENTIFICATION</scope>
    <source>
        <tissue evidence="4">Gonad</tissue>
    </source>
</reference>
<feature type="compositionally biased region" description="Low complexity" evidence="1">
    <location>
        <begin position="86"/>
        <end position="96"/>
    </location>
</feature>
<keyword evidence="2" id="KW-0472">Membrane</keyword>
<dbReference type="Proteomes" id="UP000515135">
    <property type="component" value="Unplaced"/>
</dbReference>
<dbReference type="GeneID" id="109477189"/>
<keyword evidence="3" id="KW-1185">Reference proteome</keyword>
<dbReference type="RefSeq" id="XP_019633817.1">
    <property type="nucleotide sequence ID" value="XM_019778258.1"/>
</dbReference>
<name>A0A6P4ZSA1_BRABE</name>
<keyword evidence="2" id="KW-0812">Transmembrane</keyword>
<keyword evidence="2" id="KW-1133">Transmembrane helix</keyword>
<proteinExistence type="predicted"/>
<dbReference type="OrthoDB" id="10023670at2759"/>
<evidence type="ECO:0000256" key="2">
    <source>
        <dbReference type="SAM" id="Phobius"/>
    </source>
</evidence>
<accession>A0A6P4ZSA1</accession>
<evidence type="ECO:0000313" key="3">
    <source>
        <dbReference type="Proteomes" id="UP000515135"/>
    </source>
</evidence>
<feature type="region of interest" description="Disordered" evidence="1">
    <location>
        <begin position="1"/>
        <end position="33"/>
    </location>
</feature>